<organism evidence="2 3">
    <name type="scientific">Folsomia candida</name>
    <name type="common">Springtail</name>
    <dbReference type="NCBI Taxonomy" id="158441"/>
    <lineage>
        <taxon>Eukaryota</taxon>
        <taxon>Metazoa</taxon>
        <taxon>Ecdysozoa</taxon>
        <taxon>Arthropoda</taxon>
        <taxon>Hexapoda</taxon>
        <taxon>Collembola</taxon>
        <taxon>Entomobryomorpha</taxon>
        <taxon>Isotomoidea</taxon>
        <taxon>Isotomidae</taxon>
        <taxon>Proisotominae</taxon>
        <taxon>Folsomia</taxon>
    </lineage>
</organism>
<protein>
    <recommendedName>
        <fullName evidence="4">Apolipoprotein L3</fullName>
    </recommendedName>
</protein>
<dbReference type="AlphaFoldDB" id="A0A226F1Q6"/>
<gene>
    <name evidence="2" type="ORF">Fcan01_01541</name>
</gene>
<reference evidence="2 3" key="1">
    <citation type="submission" date="2015-12" db="EMBL/GenBank/DDBJ databases">
        <title>The genome of Folsomia candida.</title>
        <authorList>
            <person name="Faddeeva A."/>
            <person name="Derks M.F."/>
            <person name="Anvar Y."/>
            <person name="Smit S."/>
            <person name="Van Straalen N."/>
            <person name="Roelofs D."/>
        </authorList>
    </citation>
    <scope>NUCLEOTIDE SEQUENCE [LARGE SCALE GENOMIC DNA]</scope>
    <source>
        <strain evidence="2 3">VU population</strain>
        <tissue evidence="2">Whole body</tissue>
    </source>
</reference>
<feature type="transmembrane region" description="Helical" evidence="1">
    <location>
        <begin position="67"/>
        <end position="87"/>
    </location>
</feature>
<comment type="caution">
    <text evidence="2">The sequence shown here is derived from an EMBL/GenBank/DDBJ whole genome shotgun (WGS) entry which is preliminary data.</text>
</comment>
<keyword evidence="3" id="KW-1185">Reference proteome</keyword>
<keyword evidence="1" id="KW-1133">Transmembrane helix</keyword>
<accession>A0A226F1Q6</accession>
<dbReference type="EMBL" id="LNIX01000001">
    <property type="protein sequence ID" value="OXA63715.1"/>
    <property type="molecule type" value="Genomic_DNA"/>
</dbReference>
<evidence type="ECO:0000313" key="2">
    <source>
        <dbReference type="EMBL" id="OXA63715.1"/>
    </source>
</evidence>
<keyword evidence="1" id="KW-0812">Transmembrane</keyword>
<feature type="transmembrane region" description="Helical" evidence="1">
    <location>
        <begin position="93"/>
        <end position="114"/>
    </location>
</feature>
<evidence type="ECO:0008006" key="4">
    <source>
        <dbReference type="Google" id="ProtNLM"/>
    </source>
</evidence>
<dbReference type="OMA" id="ANAYHSF"/>
<keyword evidence="1" id="KW-0472">Membrane</keyword>
<evidence type="ECO:0000256" key="1">
    <source>
        <dbReference type="SAM" id="Phobius"/>
    </source>
</evidence>
<name>A0A226F1Q6_FOLCA</name>
<proteinExistence type="predicted"/>
<sequence>MSKRELLASSESDFDQGLDTEFYQEGCSPIIAFIEHDEKLISTLTELRTKIENLHDKTRAPKTVGTTINCLAAGASVGSILGGLALAPVTAGMSLGLAVGGLAGVLVGTGVNLTTDAIKEKRMKEYLNELNQLGEDHDSKLRQLFEQLKSSQDNNAHKIIEILIKDHGVDSQCAKVLSTRGMLADAVTVSSKVGAVLDAKEAAKLAEALGHSAPPAPASASISAAAATSGSIAVARLATGIAITGAVASVGFAVWDVASLIKRWGDNPTADKVEKLRMEIEKEMNWLKSFFKV</sequence>
<dbReference type="Proteomes" id="UP000198287">
    <property type="component" value="Unassembled WGS sequence"/>
</dbReference>
<evidence type="ECO:0000313" key="3">
    <source>
        <dbReference type="Proteomes" id="UP000198287"/>
    </source>
</evidence>